<protein>
    <recommendedName>
        <fullName evidence="10">Polysaccharide biosynthesis protein</fullName>
    </recommendedName>
</protein>
<dbReference type="InterPro" id="IPR050833">
    <property type="entry name" value="Poly_Biosynth_Transport"/>
</dbReference>
<comment type="caution">
    <text evidence="8">The sequence shown here is derived from an EMBL/GenBank/DDBJ whole genome shotgun (WGS) entry which is preliminary data.</text>
</comment>
<evidence type="ECO:0000256" key="4">
    <source>
        <dbReference type="ARBA" id="ARBA00022692"/>
    </source>
</evidence>
<keyword evidence="4 7" id="KW-0812">Transmembrane</keyword>
<feature type="transmembrane region" description="Helical" evidence="7">
    <location>
        <begin position="289"/>
        <end position="314"/>
    </location>
</feature>
<feature type="transmembrane region" description="Helical" evidence="7">
    <location>
        <begin position="320"/>
        <end position="342"/>
    </location>
</feature>
<evidence type="ECO:0000313" key="8">
    <source>
        <dbReference type="EMBL" id="GAA4753760.1"/>
    </source>
</evidence>
<organism evidence="8 9">
    <name type="scientific">Amnibacterium soli</name>
    <dbReference type="NCBI Taxonomy" id="1282736"/>
    <lineage>
        <taxon>Bacteria</taxon>
        <taxon>Bacillati</taxon>
        <taxon>Actinomycetota</taxon>
        <taxon>Actinomycetes</taxon>
        <taxon>Micrococcales</taxon>
        <taxon>Microbacteriaceae</taxon>
        <taxon>Amnibacterium</taxon>
    </lineage>
</organism>
<keyword evidence="6 7" id="KW-0472">Membrane</keyword>
<evidence type="ECO:0000256" key="1">
    <source>
        <dbReference type="ARBA" id="ARBA00004651"/>
    </source>
</evidence>
<feature type="transmembrane region" description="Helical" evidence="7">
    <location>
        <begin position="39"/>
        <end position="65"/>
    </location>
</feature>
<feature type="transmembrane region" description="Helical" evidence="7">
    <location>
        <begin position="212"/>
        <end position="237"/>
    </location>
</feature>
<dbReference type="EMBL" id="BAABLP010000006">
    <property type="protein sequence ID" value="GAA4753760.1"/>
    <property type="molecule type" value="Genomic_DNA"/>
</dbReference>
<evidence type="ECO:0008006" key="10">
    <source>
        <dbReference type="Google" id="ProtNLM"/>
    </source>
</evidence>
<accession>A0ABP8ZE45</accession>
<comment type="subcellular location">
    <subcellularLocation>
        <location evidence="1">Cell membrane</location>
        <topology evidence="1">Multi-pass membrane protein</topology>
    </subcellularLocation>
</comment>
<dbReference type="RefSeq" id="WP_345481955.1">
    <property type="nucleotide sequence ID" value="NZ_BAABLP010000006.1"/>
</dbReference>
<gene>
    <name evidence="8" type="ORF">GCM10025783_28340</name>
</gene>
<feature type="transmembrane region" description="Helical" evidence="7">
    <location>
        <begin position="375"/>
        <end position="397"/>
    </location>
</feature>
<reference evidence="9" key="1">
    <citation type="journal article" date="2019" name="Int. J. Syst. Evol. Microbiol.">
        <title>The Global Catalogue of Microorganisms (GCM) 10K type strain sequencing project: providing services to taxonomists for standard genome sequencing and annotation.</title>
        <authorList>
            <consortium name="The Broad Institute Genomics Platform"/>
            <consortium name="The Broad Institute Genome Sequencing Center for Infectious Disease"/>
            <person name="Wu L."/>
            <person name="Ma J."/>
        </authorList>
    </citation>
    <scope>NUCLEOTIDE SEQUENCE [LARGE SCALE GENOMIC DNA]</scope>
    <source>
        <strain evidence="9">JCM 19015</strain>
    </source>
</reference>
<feature type="transmembrane region" description="Helical" evidence="7">
    <location>
        <begin position="349"/>
        <end position="369"/>
    </location>
</feature>
<name>A0ABP8ZE45_9MICO</name>
<evidence type="ECO:0000313" key="9">
    <source>
        <dbReference type="Proteomes" id="UP001500121"/>
    </source>
</evidence>
<feature type="transmembrane region" description="Helical" evidence="7">
    <location>
        <begin position="114"/>
        <end position="136"/>
    </location>
</feature>
<evidence type="ECO:0000256" key="3">
    <source>
        <dbReference type="ARBA" id="ARBA00022475"/>
    </source>
</evidence>
<evidence type="ECO:0000256" key="7">
    <source>
        <dbReference type="SAM" id="Phobius"/>
    </source>
</evidence>
<feature type="transmembrane region" description="Helical" evidence="7">
    <location>
        <begin position="86"/>
        <end position="108"/>
    </location>
</feature>
<dbReference type="Proteomes" id="UP001500121">
    <property type="component" value="Unassembled WGS sequence"/>
</dbReference>
<dbReference type="PANTHER" id="PTHR30250:SF10">
    <property type="entry name" value="LIPOPOLYSACCHARIDE BIOSYNTHESIS PROTEIN WZXC"/>
    <property type="match status" value="1"/>
</dbReference>
<comment type="similarity">
    <text evidence="2">Belongs to the polysaccharide synthase family.</text>
</comment>
<evidence type="ECO:0000256" key="2">
    <source>
        <dbReference type="ARBA" id="ARBA00007430"/>
    </source>
</evidence>
<sequence>MSRNTSFGRRLLGFGALPFISALTPFLVLPVISRVGGPTGWAAIGVGQSLGSFAAVFAIGGWSLYGPARVASGRAEDQRAVYRTSVAGRALLYLAAVPLLYLVSVLIVPAPEVMLAFGTAAAFALAGLSPAWYAIGVGRPGLIAKYELGPKSVSALVAAGLVALTGGVWIYPVLVAAGTVGGIVAMQRFEVRSPIGFRSVVHAARGLWSDRSAAFAVLAGGVYSTIPVAVVGALAPVADVARYSSGDRLYRIGLLAIVALSNALQGWVAERGGSVVRRGARSLQAHTALGLAGGAALAGLTPAVSTVLFGAQLAATWPTAIGYGVAFCAVSINTSIGGHILVPHGRARMVLASTIAGAVTGLLAMGALIPRVGAPGGAIGLAIGEVVVCLVQLVGYLQVRRAASGGVTASAGCGEGETGLSADSSALYPGPAR</sequence>
<keyword evidence="5 7" id="KW-1133">Transmembrane helix</keyword>
<proteinExistence type="inferred from homology"/>
<keyword evidence="9" id="KW-1185">Reference proteome</keyword>
<dbReference type="PANTHER" id="PTHR30250">
    <property type="entry name" value="PST FAMILY PREDICTED COLANIC ACID TRANSPORTER"/>
    <property type="match status" value="1"/>
</dbReference>
<evidence type="ECO:0000256" key="5">
    <source>
        <dbReference type="ARBA" id="ARBA00022989"/>
    </source>
</evidence>
<keyword evidence="3" id="KW-1003">Cell membrane</keyword>
<feature type="transmembrane region" description="Helical" evidence="7">
    <location>
        <begin position="12"/>
        <end position="33"/>
    </location>
</feature>
<evidence type="ECO:0000256" key="6">
    <source>
        <dbReference type="ARBA" id="ARBA00023136"/>
    </source>
</evidence>